<gene>
    <name evidence="2" type="ORF">JJ685_05320</name>
</gene>
<proteinExistence type="predicted"/>
<evidence type="ECO:0000313" key="3">
    <source>
        <dbReference type="Proteomes" id="UP000599109"/>
    </source>
</evidence>
<dbReference type="Gene3D" id="1.10.10.10">
    <property type="entry name" value="Winged helix-like DNA-binding domain superfamily/Winged helix DNA-binding domain"/>
    <property type="match status" value="1"/>
</dbReference>
<dbReference type="SUPFAM" id="SSF46894">
    <property type="entry name" value="C-terminal effector domain of the bipartite response regulators"/>
    <property type="match status" value="1"/>
</dbReference>
<dbReference type="InterPro" id="IPR036388">
    <property type="entry name" value="WH-like_DNA-bd_sf"/>
</dbReference>
<accession>A0A937CSI9</accession>
<dbReference type="PROSITE" id="PS50043">
    <property type="entry name" value="HTH_LUXR_2"/>
    <property type="match status" value="1"/>
</dbReference>
<dbReference type="AlphaFoldDB" id="A0A937CSI9"/>
<dbReference type="InterPro" id="IPR016032">
    <property type="entry name" value="Sig_transdc_resp-reg_C-effctor"/>
</dbReference>
<dbReference type="GO" id="GO:0003677">
    <property type="term" value="F:DNA binding"/>
    <property type="evidence" value="ECO:0007669"/>
    <property type="project" value="InterPro"/>
</dbReference>
<dbReference type="EMBL" id="JAEQNE010000001">
    <property type="protein sequence ID" value="MBL0390558.1"/>
    <property type="molecule type" value="Genomic_DNA"/>
</dbReference>
<reference evidence="2 3" key="1">
    <citation type="journal article" date="2017" name="Int. J. Syst. Evol. Microbiol.">
        <title>Ramlibacter monticola sp. nov., isolated from forest soil.</title>
        <authorList>
            <person name="Chaudhary D.K."/>
            <person name="Kim J."/>
        </authorList>
    </citation>
    <scope>NUCLEOTIDE SEQUENCE [LARGE SCALE GENOMIC DNA]</scope>
    <source>
        <strain evidence="2 3">KACC 19175</strain>
    </source>
</reference>
<feature type="domain" description="HTH luxR-type" evidence="1">
    <location>
        <begin position="1"/>
        <end position="51"/>
    </location>
</feature>
<protein>
    <recommendedName>
        <fullName evidence="1">HTH luxR-type domain-containing protein</fullName>
    </recommendedName>
</protein>
<dbReference type="InterPro" id="IPR000792">
    <property type="entry name" value="Tscrpt_reg_LuxR_C"/>
</dbReference>
<organism evidence="2 3">
    <name type="scientific">Ramlibacter monticola</name>
    <dbReference type="NCBI Taxonomy" id="1926872"/>
    <lineage>
        <taxon>Bacteria</taxon>
        <taxon>Pseudomonadati</taxon>
        <taxon>Pseudomonadota</taxon>
        <taxon>Betaproteobacteria</taxon>
        <taxon>Burkholderiales</taxon>
        <taxon>Comamonadaceae</taxon>
        <taxon>Ramlibacter</taxon>
    </lineage>
</organism>
<dbReference type="RefSeq" id="WP_201673152.1">
    <property type="nucleotide sequence ID" value="NZ_JAEQNE010000001.1"/>
</dbReference>
<sequence length="54" mass="6009">MDLIVAGLTGKEIAREIGVAYRTVEHHMILARQRLGGVNIARAAVLWDRIRRAA</sequence>
<name>A0A937CSI9_9BURK</name>
<dbReference type="Proteomes" id="UP000599109">
    <property type="component" value="Unassembled WGS sequence"/>
</dbReference>
<evidence type="ECO:0000259" key="1">
    <source>
        <dbReference type="PROSITE" id="PS50043"/>
    </source>
</evidence>
<evidence type="ECO:0000313" key="2">
    <source>
        <dbReference type="EMBL" id="MBL0390558.1"/>
    </source>
</evidence>
<dbReference type="Pfam" id="PF00196">
    <property type="entry name" value="GerE"/>
    <property type="match status" value="1"/>
</dbReference>
<dbReference type="GO" id="GO:0006355">
    <property type="term" value="P:regulation of DNA-templated transcription"/>
    <property type="evidence" value="ECO:0007669"/>
    <property type="project" value="InterPro"/>
</dbReference>
<keyword evidence="3" id="KW-1185">Reference proteome</keyword>
<comment type="caution">
    <text evidence="2">The sequence shown here is derived from an EMBL/GenBank/DDBJ whole genome shotgun (WGS) entry which is preliminary data.</text>
</comment>